<dbReference type="AlphaFoldDB" id="A0A3G9INE3"/>
<organism evidence="2 3">
    <name type="scientific">Paenibacillus baekrokdamisoli</name>
    <dbReference type="NCBI Taxonomy" id="1712516"/>
    <lineage>
        <taxon>Bacteria</taxon>
        <taxon>Bacillati</taxon>
        <taxon>Bacillota</taxon>
        <taxon>Bacilli</taxon>
        <taxon>Bacillales</taxon>
        <taxon>Paenibacillaceae</taxon>
        <taxon>Paenibacillus</taxon>
    </lineage>
</organism>
<reference evidence="2 3" key="1">
    <citation type="submission" date="2018-11" db="EMBL/GenBank/DDBJ databases">
        <title>Complete genome sequence of Paenibacillus baekrokdamisoli strain KCTC 33723.</title>
        <authorList>
            <person name="Kang S.W."/>
            <person name="Lee K.C."/>
            <person name="Kim K.K."/>
            <person name="Kim J.S."/>
            <person name="Kim D.S."/>
            <person name="Ko S.H."/>
            <person name="Yang S.H."/>
            <person name="Lee J.S."/>
        </authorList>
    </citation>
    <scope>NUCLEOTIDE SEQUENCE [LARGE SCALE GENOMIC DNA]</scope>
    <source>
        <strain evidence="2 3">KCTC 33723</strain>
    </source>
</reference>
<gene>
    <name evidence="2" type="ORF">Back11_17150</name>
</gene>
<keyword evidence="1" id="KW-0472">Membrane</keyword>
<evidence type="ECO:0000313" key="3">
    <source>
        <dbReference type="Proteomes" id="UP000275368"/>
    </source>
</evidence>
<keyword evidence="1" id="KW-0812">Transmembrane</keyword>
<accession>A0A3G9INE3</accession>
<dbReference type="EMBL" id="AP019308">
    <property type="protein sequence ID" value="BBH20370.1"/>
    <property type="molecule type" value="Genomic_DNA"/>
</dbReference>
<feature type="transmembrane region" description="Helical" evidence="1">
    <location>
        <begin position="64"/>
        <end position="85"/>
    </location>
</feature>
<dbReference type="KEGG" id="pbk:Back11_17150"/>
<evidence type="ECO:0000313" key="2">
    <source>
        <dbReference type="EMBL" id="BBH20370.1"/>
    </source>
</evidence>
<protein>
    <submittedName>
        <fullName evidence="2">Uncharacterized protein</fullName>
    </submittedName>
</protein>
<name>A0A3G9INE3_9BACL</name>
<feature type="transmembrane region" description="Helical" evidence="1">
    <location>
        <begin position="7"/>
        <end position="25"/>
    </location>
</feature>
<dbReference type="Proteomes" id="UP000275368">
    <property type="component" value="Chromosome"/>
</dbReference>
<keyword evidence="3" id="KW-1185">Reference proteome</keyword>
<sequence>MRKVLKLKFILPSIQIILTITAVIIDQSFNRGFGEGTNQVRANLLSNIEFFIKSFLGYDDIVNYNFRLVTALLAIGFWYLVGLAIDKLIGNNKHSR</sequence>
<keyword evidence="1" id="KW-1133">Transmembrane helix</keyword>
<proteinExistence type="predicted"/>
<evidence type="ECO:0000256" key="1">
    <source>
        <dbReference type="SAM" id="Phobius"/>
    </source>
</evidence>